<dbReference type="Gene3D" id="1.10.530.10">
    <property type="match status" value="1"/>
</dbReference>
<dbReference type="EMBL" id="JAVRFD010000024">
    <property type="protein sequence ID" value="MDT0548192.1"/>
    <property type="molecule type" value="Genomic_DNA"/>
</dbReference>
<proteinExistence type="inferred from homology"/>
<dbReference type="InterPro" id="IPR036779">
    <property type="entry name" value="LysM_dom_sf"/>
</dbReference>
<dbReference type="InterPro" id="IPR023346">
    <property type="entry name" value="Lysozyme-like_dom_sf"/>
</dbReference>
<evidence type="ECO:0000256" key="1">
    <source>
        <dbReference type="ARBA" id="ARBA00010830"/>
    </source>
</evidence>
<dbReference type="Gene3D" id="2.70.70.10">
    <property type="entry name" value="Glucose Permease (Domain IIA)"/>
    <property type="match status" value="1"/>
</dbReference>
<dbReference type="CDD" id="cd12797">
    <property type="entry name" value="M23_peptidase"/>
    <property type="match status" value="1"/>
</dbReference>
<comment type="similarity">
    <text evidence="1">Belongs to the transglycosylase family. Rpf subfamily.</text>
</comment>
<feature type="compositionally biased region" description="Basic and acidic residues" evidence="3">
    <location>
        <begin position="250"/>
        <end position="271"/>
    </location>
</feature>
<feature type="signal peptide" evidence="4">
    <location>
        <begin position="1"/>
        <end position="41"/>
    </location>
</feature>
<evidence type="ECO:0000256" key="4">
    <source>
        <dbReference type="SAM" id="SignalP"/>
    </source>
</evidence>
<accession>A0ABU2XRV6</accession>
<dbReference type="Pfam" id="PF01476">
    <property type="entry name" value="LysM"/>
    <property type="match status" value="1"/>
</dbReference>
<comment type="caution">
    <text evidence="6">The sequence shown here is derived from an EMBL/GenBank/DDBJ whole genome shotgun (WGS) entry which is preliminary data.</text>
</comment>
<dbReference type="SUPFAM" id="SSF53955">
    <property type="entry name" value="Lysozyme-like"/>
    <property type="match status" value="1"/>
</dbReference>
<keyword evidence="7" id="KW-1185">Reference proteome</keyword>
<dbReference type="SMART" id="SM00257">
    <property type="entry name" value="LysM"/>
    <property type="match status" value="1"/>
</dbReference>
<feature type="compositionally biased region" description="Low complexity" evidence="3">
    <location>
        <begin position="232"/>
        <end position="243"/>
    </location>
</feature>
<dbReference type="Pfam" id="PF06737">
    <property type="entry name" value="Transglycosylas"/>
    <property type="match status" value="1"/>
</dbReference>
<protein>
    <submittedName>
        <fullName evidence="6">Transglycosylase family protein</fullName>
    </submittedName>
</protein>
<dbReference type="InterPro" id="IPR016047">
    <property type="entry name" value="M23ase_b-sheet_dom"/>
</dbReference>
<dbReference type="InterPro" id="IPR011055">
    <property type="entry name" value="Dup_hybrid_motif"/>
</dbReference>
<dbReference type="InterPro" id="IPR050570">
    <property type="entry name" value="Cell_wall_metabolism_enzyme"/>
</dbReference>
<evidence type="ECO:0000313" key="7">
    <source>
        <dbReference type="Proteomes" id="UP001180754"/>
    </source>
</evidence>
<dbReference type="RefSeq" id="WP_311728750.1">
    <property type="nucleotide sequence ID" value="NZ_JAVRFD010000024.1"/>
</dbReference>
<dbReference type="Pfam" id="PF01551">
    <property type="entry name" value="Peptidase_M23"/>
    <property type="match status" value="1"/>
</dbReference>
<dbReference type="Proteomes" id="UP001180754">
    <property type="component" value="Unassembled WGS sequence"/>
</dbReference>
<dbReference type="SUPFAM" id="SSF51261">
    <property type="entry name" value="Duplicated hybrid motif"/>
    <property type="match status" value="1"/>
</dbReference>
<reference evidence="6" key="1">
    <citation type="submission" date="2024-05" db="EMBL/GenBank/DDBJ databases">
        <title>30 novel species of actinomycetes from the DSMZ collection.</title>
        <authorList>
            <person name="Nouioui I."/>
        </authorList>
    </citation>
    <scope>NUCLEOTIDE SEQUENCE</scope>
    <source>
        <strain evidence="6">DSM 41529</strain>
    </source>
</reference>
<dbReference type="InterPro" id="IPR010618">
    <property type="entry name" value="RPF"/>
</dbReference>
<dbReference type="InterPro" id="IPR018392">
    <property type="entry name" value="LysM"/>
</dbReference>
<dbReference type="PANTHER" id="PTHR21666:SF270">
    <property type="entry name" value="MUREIN HYDROLASE ACTIVATOR ENVC"/>
    <property type="match status" value="1"/>
</dbReference>
<feature type="domain" description="LysM" evidence="5">
    <location>
        <begin position="178"/>
        <end position="227"/>
    </location>
</feature>
<dbReference type="PANTHER" id="PTHR21666">
    <property type="entry name" value="PEPTIDASE-RELATED"/>
    <property type="match status" value="1"/>
</dbReference>
<name>A0ABU2XRV6_9ACTN</name>
<feature type="region of interest" description="Disordered" evidence="3">
    <location>
        <begin position="117"/>
        <end position="178"/>
    </location>
</feature>
<dbReference type="CDD" id="cd00118">
    <property type="entry name" value="LysM"/>
    <property type="match status" value="1"/>
</dbReference>
<dbReference type="CDD" id="cd13925">
    <property type="entry name" value="RPF"/>
    <property type="match status" value="1"/>
</dbReference>
<feature type="compositionally biased region" description="Basic and acidic residues" evidence="3">
    <location>
        <begin position="151"/>
        <end position="163"/>
    </location>
</feature>
<dbReference type="SUPFAM" id="SSF54106">
    <property type="entry name" value="LysM domain"/>
    <property type="match status" value="1"/>
</dbReference>
<evidence type="ECO:0000256" key="3">
    <source>
        <dbReference type="SAM" id="MobiDB-lite"/>
    </source>
</evidence>
<evidence type="ECO:0000313" key="6">
    <source>
        <dbReference type="EMBL" id="MDT0548192.1"/>
    </source>
</evidence>
<dbReference type="PROSITE" id="PS51782">
    <property type="entry name" value="LYSM"/>
    <property type="match status" value="1"/>
</dbReference>
<evidence type="ECO:0000259" key="5">
    <source>
        <dbReference type="PROSITE" id="PS51782"/>
    </source>
</evidence>
<evidence type="ECO:0000256" key="2">
    <source>
        <dbReference type="ARBA" id="ARBA00022801"/>
    </source>
</evidence>
<dbReference type="Gene3D" id="3.10.350.10">
    <property type="entry name" value="LysM domain"/>
    <property type="match status" value="1"/>
</dbReference>
<feature type="region of interest" description="Disordered" evidence="3">
    <location>
        <begin position="229"/>
        <end position="291"/>
    </location>
</feature>
<keyword evidence="2" id="KW-0378">Hydrolase</keyword>
<sequence>MALRGRHRRYKPNRISRASLSVTASGAGLALPLIGATGASAASEETWDKLAHCESTENWDINTGNGFYGGLQFTQSTWAAYGGTAYAPRADLASRDQQIAIAEKVLDAQGPGAWPSCSGRAGLARGDAEPHSAAKAVNASVTKGQQAAQPRRAEPAKQTKHDTPTPTSLPGRTTAKDSKYVVISGDSLSRIANRHEVGGGWQAIYQANRETIGGDPDLIYPGQRLALDGSRAKPQAKPEAQAKPKAKAKPKAEPKAEPKAKPKTAKPESSHRTTPKPPAAKPATGSGFTAPVSGISPTTAYRAAGSSWSSGHHTGIDFPVGIGTSVKAVSTGQVVSAGWADAYGYEVVIRHPDGRYSQYAHLSQLSVRAGQQVSGGQQVGRSGSTGNVTGPHLHFEIRTGPGYGSDINPLAYLRSHGVSI</sequence>
<organism evidence="6 7">
    <name type="scientific">Streptomyces lonegramiae</name>
    <dbReference type="NCBI Taxonomy" id="3075524"/>
    <lineage>
        <taxon>Bacteria</taxon>
        <taxon>Bacillati</taxon>
        <taxon>Actinomycetota</taxon>
        <taxon>Actinomycetes</taxon>
        <taxon>Kitasatosporales</taxon>
        <taxon>Streptomycetaceae</taxon>
        <taxon>Streptomyces</taxon>
    </lineage>
</organism>
<gene>
    <name evidence="6" type="ORF">RND15_36705</name>
</gene>
<keyword evidence="4" id="KW-0732">Signal</keyword>
<feature type="chain" id="PRO_5046983181" evidence="4">
    <location>
        <begin position="42"/>
        <end position="420"/>
    </location>
</feature>